<keyword evidence="2" id="KW-1185">Reference proteome</keyword>
<dbReference type="Proteomes" id="UP000192708">
    <property type="component" value="Unassembled WGS sequence"/>
</dbReference>
<reference evidence="1 2" key="1">
    <citation type="submission" date="2017-04" db="EMBL/GenBank/DDBJ databases">
        <authorList>
            <person name="Afonso C.L."/>
            <person name="Miller P.J."/>
            <person name="Scott M.A."/>
            <person name="Spackman E."/>
            <person name="Goraichik I."/>
            <person name="Dimitrov K.M."/>
            <person name="Suarez D.L."/>
            <person name="Swayne D.E."/>
        </authorList>
    </citation>
    <scope>NUCLEOTIDE SEQUENCE [LARGE SCALE GENOMIC DNA]</scope>
    <source>
        <strain evidence="1 2">VK13</strain>
    </source>
</reference>
<protein>
    <recommendedName>
        <fullName evidence="3">OsmC-like protein</fullName>
    </recommendedName>
</protein>
<evidence type="ECO:0000313" key="2">
    <source>
        <dbReference type="Proteomes" id="UP000192708"/>
    </source>
</evidence>
<name>A0A1W2BWJ5_9BURK</name>
<accession>A0A1W2BWJ5</accession>
<evidence type="ECO:0000313" key="1">
    <source>
        <dbReference type="EMBL" id="SMC76972.1"/>
    </source>
</evidence>
<proteinExistence type="predicted"/>
<gene>
    <name evidence="1" type="ORF">SAMN06296008_1169</name>
</gene>
<evidence type="ECO:0008006" key="3">
    <source>
        <dbReference type="Google" id="ProtNLM"/>
    </source>
</evidence>
<organism evidence="1 2">
    <name type="scientific">Polynucleobacter kasalickyi</name>
    <dbReference type="NCBI Taxonomy" id="1938817"/>
    <lineage>
        <taxon>Bacteria</taxon>
        <taxon>Pseudomonadati</taxon>
        <taxon>Pseudomonadota</taxon>
        <taxon>Betaproteobacteria</taxon>
        <taxon>Burkholderiales</taxon>
        <taxon>Burkholderiaceae</taxon>
        <taxon>Polynucleobacter</taxon>
    </lineage>
</organism>
<dbReference type="EMBL" id="FWXJ01000016">
    <property type="protein sequence ID" value="SMC76972.1"/>
    <property type="molecule type" value="Genomic_DNA"/>
</dbReference>
<dbReference type="SUPFAM" id="SSF82784">
    <property type="entry name" value="OsmC-like"/>
    <property type="match status" value="2"/>
</dbReference>
<dbReference type="STRING" id="1938817.SAMN06296008_1169"/>
<dbReference type="InterPro" id="IPR015946">
    <property type="entry name" value="KH_dom-like_a/b"/>
</dbReference>
<dbReference type="Gene3D" id="3.30.300.20">
    <property type="match status" value="2"/>
</dbReference>
<dbReference type="InterPro" id="IPR036102">
    <property type="entry name" value="OsmC/Ohrsf"/>
</dbReference>
<dbReference type="AlphaFoldDB" id="A0A1W2BWJ5"/>
<sequence>MGHMLKVIDTIEGSGFPLGFRCSETNQRSSLLLNQEGSDSIIVECRAMGDHQKESIVTEGINGTQWRMTSDEGPYLNGTDHAPFPLGFFNIGLQADLINRIGHIAKARLIQIDFLHLELDNLYSFSGSFFKGTGQGSADGVEIRIKVTSKSDTNTIRTLINDAIQASPVFAALHTPLMNTFAIYVNGKRRNVIGIHSSTAQDKQDPFKKYTKLPSPLQNDFDQADLITKIPFVSSEEVQTMPSESTRSGLCVKGQSELNNTKTGVISETTLERPVGSKFGFKTDEFSTQSTAPSGLSYLCAGIAFCYMTQLLRYSEYLKYKISDIRMVQVNPFHLHGSTSQHHLKAFADPVDTHLFLNGEEADDVMQNLLTMGAKTCYLHAALSTQIIPQISIYLNDEVI</sequence>